<feature type="region of interest" description="Disordered" evidence="1">
    <location>
        <begin position="125"/>
        <end position="148"/>
    </location>
</feature>
<reference evidence="2 3" key="1">
    <citation type="submission" date="2018-05" db="EMBL/GenBank/DDBJ databases">
        <title>Brachybacterium sp. M1HQ-2T, whole genome shotgun sequence.</title>
        <authorList>
            <person name="Tuo L."/>
        </authorList>
    </citation>
    <scope>NUCLEOTIDE SEQUENCE [LARGE SCALE GENOMIC DNA]</scope>
    <source>
        <strain evidence="2 3">M1HQ-2</strain>
    </source>
</reference>
<dbReference type="NCBIfam" id="NF040618">
    <property type="entry name" value="PPA1309_fam"/>
    <property type="match status" value="1"/>
</dbReference>
<name>A0A2U2RGH1_9MICO</name>
<dbReference type="InterPro" id="IPR047681">
    <property type="entry name" value="PPA1309-like"/>
</dbReference>
<dbReference type="RefSeq" id="WP_109276953.1">
    <property type="nucleotide sequence ID" value="NZ_QFKX01000009.1"/>
</dbReference>
<evidence type="ECO:0000313" key="3">
    <source>
        <dbReference type="Proteomes" id="UP000245590"/>
    </source>
</evidence>
<accession>A0A2U2RGH1</accession>
<dbReference type="Proteomes" id="UP000245590">
    <property type="component" value="Unassembled WGS sequence"/>
</dbReference>
<keyword evidence="3" id="KW-1185">Reference proteome</keyword>
<gene>
    <name evidence="2" type="ORF">DEO23_15565</name>
</gene>
<organism evidence="2 3">
    <name type="scientific">Brachybacterium endophyticum</name>
    <dbReference type="NCBI Taxonomy" id="2182385"/>
    <lineage>
        <taxon>Bacteria</taxon>
        <taxon>Bacillati</taxon>
        <taxon>Actinomycetota</taxon>
        <taxon>Actinomycetes</taxon>
        <taxon>Micrococcales</taxon>
        <taxon>Dermabacteraceae</taxon>
        <taxon>Brachybacterium</taxon>
    </lineage>
</organism>
<evidence type="ECO:0000313" key="2">
    <source>
        <dbReference type="EMBL" id="PWH04950.1"/>
    </source>
</evidence>
<dbReference type="OrthoDB" id="4793703at2"/>
<protein>
    <submittedName>
        <fullName evidence="2">Uncharacterized protein</fullName>
    </submittedName>
</protein>
<evidence type="ECO:0000256" key="1">
    <source>
        <dbReference type="SAM" id="MobiDB-lite"/>
    </source>
</evidence>
<feature type="region of interest" description="Disordered" evidence="1">
    <location>
        <begin position="1"/>
        <end position="20"/>
    </location>
</feature>
<dbReference type="EMBL" id="QFKX01000009">
    <property type="protein sequence ID" value="PWH04950.1"/>
    <property type="molecule type" value="Genomic_DNA"/>
</dbReference>
<comment type="caution">
    <text evidence="2">The sequence shown here is derived from an EMBL/GenBank/DDBJ whole genome shotgun (WGS) entry which is preliminary data.</text>
</comment>
<sequence>MSETPLDGGAPESSPADDLDPAQAALAAALLEVLRHVEEDAEELTQVRWFALLRSAQLLAEQPSLAAVLGDDVALSLAQDSQHLTSVELEAPPATADPLESLSSLEWPEGIAGLAGCFDLSPAQREERSPLTGADGSAPASASTDGQRMRAAVAALEDGTVFCAVRRGDEEQVALGVRLLPDVTEAIRQAVTEEE</sequence>
<dbReference type="AlphaFoldDB" id="A0A2U2RGH1"/>
<proteinExistence type="predicted"/>